<reference evidence="1 2" key="1">
    <citation type="journal article" date="2019" name="Nature">
        <title>A new antibiotic selectively kills Gram-negative pathogens.</title>
        <authorList>
            <person name="Imai Y."/>
            <person name="Meyer K.J."/>
            <person name="Iinishi A."/>
            <person name="Favre-Godal Q."/>
            <person name="Green R."/>
            <person name="Manuse S."/>
            <person name="Caboni M."/>
            <person name="Mori M."/>
            <person name="Niles S."/>
            <person name="Ghiglieri M."/>
            <person name="Honrao C."/>
            <person name="Ma X."/>
            <person name="Guo J.J."/>
            <person name="Makriyannis A."/>
            <person name="Linares-Otoya L."/>
            <person name="Boehringer N."/>
            <person name="Wuisan Z.G."/>
            <person name="Kaur H."/>
            <person name="Wu R."/>
            <person name="Mateus A."/>
            <person name="Typas A."/>
            <person name="Savitski M.M."/>
            <person name="Espinoza J.L."/>
            <person name="O'Rourke A."/>
            <person name="Nelson K.E."/>
            <person name="Hiller S."/>
            <person name="Noinaj N."/>
            <person name="Schaeberle T.F."/>
            <person name="D'Onofrio A."/>
            <person name="Lewis K."/>
        </authorList>
    </citation>
    <scope>NUCLEOTIDE SEQUENCE [LARGE SCALE GENOMIC DNA]</scope>
    <source>
        <strain evidence="1 2">HGB 1456</strain>
    </source>
</reference>
<proteinExistence type="predicted"/>
<protein>
    <submittedName>
        <fullName evidence="1">Uncharacterized protein</fullName>
    </submittedName>
</protein>
<dbReference type="Proteomes" id="UP000481739">
    <property type="component" value="Unassembled WGS sequence"/>
</dbReference>
<sequence length="82" mass="8889">MGGISSQQDLHLAAGFVSGVPVELCDSVMAIVGAVSNPSETIDALKMLLMQEDMPGFIWQETKDNYLKQLDVIKVEYEKAGS</sequence>
<evidence type="ECO:0000313" key="2">
    <source>
        <dbReference type="Proteomes" id="UP000481739"/>
    </source>
</evidence>
<comment type="caution">
    <text evidence="1">The sequence shown here is derived from an EMBL/GenBank/DDBJ whole genome shotgun (WGS) entry which is preliminary data.</text>
</comment>
<evidence type="ECO:0000313" key="1">
    <source>
        <dbReference type="EMBL" id="MQL48575.1"/>
    </source>
</evidence>
<gene>
    <name evidence="1" type="ORF">GEA64_11630</name>
</gene>
<accession>A0A7C9GQI5</accession>
<organism evidence="1 2">
    <name type="scientific">Photorhabdus khanii</name>
    <dbReference type="NCBI Taxonomy" id="1004150"/>
    <lineage>
        <taxon>Bacteria</taxon>
        <taxon>Pseudomonadati</taxon>
        <taxon>Pseudomonadota</taxon>
        <taxon>Gammaproteobacteria</taxon>
        <taxon>Enterobacterales</taxon>
        <taxon>Morganellaceae</taxon>
        <taxon>Photorhabdus</taxon>
    </lineage>
</organism>
<dbReference type="RefSeq" id="WP_152962912.1">
    <property type="nucleotide sequence ID" value="NZ_CAWOZU010000018.1"/>
</dbReference>
<dbReference type="EMBL" id="WHZZ01000003">
    <property type="protein sequence ID" value="MQL48575.1"/>
    <property type="molecule type" value="Genomic_DNA"/>
</dbReference>
<dbReference type="AlphaFoldDB" id="A0A7C9GQI5"/>
<name>A0A7C9GQI5_9GAMM</name>